<accession>A0ABN2DA06</accession>
<evidence type="ECO:0000256" key="5">
    <source>
        <dbReference type="ARBA" id="ARBA00011903"/>
    </source>
</evidence>
<evidence type="ECO:0000256" key="6">
    <source>
        <dbReference type="ARBA" id="ARBA00022475"/>
    </source>
</evidence>
<evidence type="ECO:0000256" key="12">
    <source>
        <dbReference type="ARBA" id="ARBA00022840"/>
    </source>
</evidence>
<feature type="domain" description="AAA" evidence="18">
    <location>
        <begin position="274"/>
        <end position="397"/>
    </location>
</feature>
<dbReference type="Pfam" id="PF02706">
    <property type="entry name" value="Wzz"/>
    <property type="match status" value="1"/>
</dbReference>
<keyword evidence="7" id="KW-0997">Cell inner membrane</keyword>
<dbReference type="Pfam" id="PF13614">
    <property type="entry name" value="AAA_31"/>
    <property type="match status" value="1"/>
</dbReference>
<evidence type="ECO:0000256" key="4">
    <source>
        <dbReference type="ARBA" id="ARBA00008883"/>
    </source>
</evidence>
<dbReference type="EMBL" id="BAAAQD010000047">
    <property type="protein sequence ID" value="GAA1571723.1"/>
    <property type="molecule type" value="Genomic_DNA"/>
</dbReference>
<protein>
    <recommendedName>
        <fullName evidence="5">non-specific protein-tyrosine kinase</fullName>
        <ecNumber evidence="5">2.7.10.2</ecNumber>
    </recommendedName>
</protein>
<feature type="domain" description="Polysaccharide chain length determinant N-terminal" evidence="17">
    <location>
        <begin position="2"/>
        <end position="90"/>
    </location>
</feature>
<keyword evidence="20" id="KW-1185">Reference proteome</keyword>
<sequence length="475" mass="50710">MELRSILPLLRERWKSVVATVLAAIAVGMVLTARQTPWYEARTTLFVSAWADGGDAAKAYQADLLSQQKVKSYSVIVRDKRVMRSVIDKLDLAVTPDALAARVSTDTLEDTVLLTIRVTDTSPQQAQRITDAVADEFIRLVPTLEATPDGSPSPVHVSVVSPADLPGVPVSPRPLHNLALATLAGLLAGAALATVRHAMDTSIKTTEQAEEITGTSLLGVIPRNPDQTGIAAVTEEDSSGRQVEAYRQVQTSMQFMDADQRTKVVVVTSSVPAEGKSVTSCNLALSIAESGRSVLLIDADLRRPQAAGYLGVPSGAGLTSVLIGQAELDDVIQPWGDTSLSVLASGPVPPNPSKLIGSNHMRRLLDELRSRYDMVIIDTPPVLPVADAIVLSALSDGAIFVVRHGHTRRDQVGKATAALRRAEVDVLGFILNMTPRHTEDAYNYYDAYSAGHAATSVGTLAGRLTGLREKIAIRL</sequence>
<comment type="caution">
    <text evidence="19">The sequence shown here is derived from an EMBL/GenBank/DDBJ whole genome shotgun (WGS) entry which is preliminary data.</text>
</comment>
<evidence type="ECO:0000256" key="10">
    <source>
        <dbReference type="ARBA" id="ARBA00022741"/>
    </source>
</evidence>
<keyword evidence="14" id="KW-0472">Membrane</keyword>
<evidence type="ECO:0000259" key="18">
    <source>
        <dbReference type="Pfam" id="PF13614"/>
    </source>
</evidence>
<name>A0ABN2DA06_9ACTN</name>
<keyword evidence="9" id="KW-0812">Transmembrane</keyword>
<evidence type="ECO:0000256" key="2">
    <source>
        <dbReference type="ARBA" id="ARBA00006683"/>
    </source>
</evidence>
<keyword evidence="10" id="KW-0547">Nucleotide-binding</keyword>
<dbReference type="InterPro" id="IPR027417">
    <property type="entry name" value="P-loop_NTPase"/>
</dbReference>
<keyword evidence="15" id="KW-0829">Tyrosine-protein kinase</keyword>
<reference evidence="19 20" key="1">
    <citation type="journal article" date="2019" name="Int. J. Syst. Evol. Microbiol.">
        <title>The Global Catalogue of Microorganisms (GCM) 10K type strain sequencing project: providing services to taxonomists for standard genome sequencing and annotation.</title>
        <authorList>
            <consortium name="The Broad Institute Genomics Platform"/>
            <consortium name="The Broad Institute Genome Sequencing Center for Infectious Disease"/>
            <person name="Wu L."/>
            <person name="Ma J."/>
        </authorList>
    </citation>
    <scope>NUCLEOTIDE SEQUENCE [LARGE SCALE GENOMIC DNA]</scope>
    <source>
        <strain evidence="19 20">JCM 15933</strain>
    </source>
</reference>
<keyword evidence="6" id="KW-1003">Cell membrane</keyword>
<evidence type="ECO:0000256" key="3">
    <source>
        <dbReference type="ARBA" id="ARBA00007316"/>
    </source>
</evidence>
<dbReference type="Gene3D" id="3.40.50.300">
    <property type="entry name" value="P-loop containing nucleotide triphosphate hydrolases"/>
    <property type="match status" value="1"/>
</dbReference>
<dbReference type="CDD" id="cd05387">
    <property type="entry name" value="BY-kinase"/>
    <property type="match status" value="1"/>
</dbReference>
<keyword evidence="12" id="KW-0067">ATP-binding</keyword>
<dbReference type="PANTHER" id="PTHR32309:SF13">
    <property type="entry name" value="FERRIC ENTEROBACTIN TRANSPORT PROTEIN FEPE"/>
    <property type="match status" value="1"/>
</dbReference>
<evidence type="ECO:0000256" key="13">
    <source>
        <dbReference type="ARBA" id="ARBA00022989"/>
    </source>
</evidence>
<dbReference type="PANTHER" id="PTHR32309">
    <property type="entry name" value="TYROSINE-PROTEIN KINASE"/>
    <property type="match status" value="1"/>
</dbReference>
<dbReference type="InterPro" id="IPR025669">
    <property type="entry name" value="AAA_dom"/>
</dbReference>
<comment type="similarity">
    <text evidence="3">Belongs to the CpsD/CapB family.</text>
</comment>
<evidence type="ECO:0000256" key="9">
    <source>
        <dbReference type="ARBA" id="ARBA00022692"/>
    </source>
</evidence>
<evidence type="ECO:0000256" key="7">
    <source>
        <dbReference type="ARBA" id="ARBA00022519"/>
    </source>
</evidence>
<evidence type="ECO:0000313" key="20">
    <source>
        <dbReference type="Proteomes" id="UP001501470"/>
    </source>
</evidence>
<dbReference type="Proteomes" id="UP001501470">
    <property type="component" value="Unassembled WGS sequence"/>
</dbReference>
<evidence type="ECO:0000256" key="11">
    <source>
        <dbReference type="ARBA" id="ARBA00022777"/>
    </source>
</evidence>
<comment type="similarity">
    <text evidence="4">Belongs to the etk/wzc family.</text>
</comment>
<dbReference type="NCBIfam" id="TIGR01007">
    <property type="entry name" value="eps_fam"/>
    <property type="match status" value="1"/>
</dbReference>
<keyword evidence="8" id="KW-0808">Transferase</keyword>
<dbReference type="InterPro" id="IPR005702">
    <property type="entry name" value="Wzc-like_C"/>
</dbReference>
<evidence type="ECO:0000313" key="19">
    <source>
        <dbReference type="EMBL" id="GAA1571723.1"/>
    </source>
</evidence>
<evidence type="ECO:0000256" key="14">
    <source>
        <dbReference type="ARBA" id="ARBA00023136"/>
    </source>
</evidence>
<dbReference type="EC" id="2.7.10.2" evidence="5"/>
<evidence type="ECO:0000256" key="8">
    <source>
        <dbReference type="ARBA" id="ARBA00022679"/>
    </source>
</evidence>
<keyword evidence="13" id="KW-1133">Transmembrane helix</keyword>
<dbReference type="SUPFAM" id="SSF52540">
    <property type="entry name" value="P-loop containing nucleoside triphosphate hydrolases"/>
    <property type="match status" value="1"/>
</dbReference>
<comment type="similarity">
    <text evidence="2">Belongs to the CpsC/CapA family.</text>
</comment>
<comment type="catalytic activity">
    <reaction evidence="16">
        <text>L-tyrosyl-[protein] + ATP = O-phospho-L-tyrosyl-[protein] + ADP + H(+)</text>
        <dbReference type="Rhea" id="RHEA:10596"/>
        <dbReference type="Rhea" id="RHEA-COMP:10136"/>
        <dbReference type="Rhea" id="RHEA-COMP:20101"/>
        <dbReference type="ChEBI" id="CHEBI:15378"/>
        <dbReference type="ChEBI" id="CHEBI:30616"/>
        <dbReference type="ChEBI" id="CHEBI:46858"/>
        <dbReference type="ChEBI" id="CHEBI:61978"/>
        <dbReference type="ChEBI" id="CHEBI:456216"/>
        <dbReference type="EC" id="2.7.10.2"/>
    </reaction>
</comment>
<evidence type="ECO:0000256" key="15">
    <source>
        <dbReference type="ARBA" id="ARBA00023137"/>
    </source>
</evidence>
<gene>
    <name evidence="19" type="ORF">GCM10009827_112080</name>
</gene>
<proteinExistence type="inferred from homology"/>
<evidence type="ECO:0000256" key="1">
    <source>
        <dbReference type="ARBA" id="ARBA00004429"/>
    </source>
</evidence>
<comment type="subcellular location">
    <subcellularLocation>
        <location evidence="1">Cell inner membrane</location>
        <topology evidence="1">Multi-pass membrane protein</topology>
    </subcellularLocation>
</comment>
<dbReference type="InterPro" id="IPR003856">
    <property type="entry name" value="LPS_length_determ_N"/>
</dbReference>
<organism evidence="19 20">
    <name type="scientific">Dactylosporangium maewongense</name>
    <dbReference type="NCBI Taxonomy" id="634393"/>
    <lineage>
        <taxon>Bacteria</taxon>
        <taxon>Bacillati</taxon>
        <taxon>Actinomycetota</taxon>
        <taxon>Actinomycetes</taxon>
        <taxon>Micromonosporales</taxon>
        <taxon>Micromonosporaceae</taxon>
        <taxon>Dactylosporangium</taxon>
    </lineage>
</organism>
<dbReference type="InterPro" id="IPR050445">
    <property type="entry name" value="Bact_polysacc_biosynth/exp"/>
</dbReference>
<keyword evidence="11" id="KW-0418">Kinase</keyword>
<evidence type="ECO:0000259" key="17">
    <source>
        <dbReference type="Pfam" id="PF02706"/>
    </source>
</evidence>
<evidence type="ECO:0000256" key="16">
    <source>
        <dbReference type="ARBA" id="ARBA00051245"/>
    </source>
</evidence>